<sequence>MDAKNCPPLVGAETVELYDTDTNVRVYRRRPVSADVDAKLFRLEVQLLRDATLNEVLDPHFHMAFTRLDSFPEETAKSILGLPFSNSLYVTGRMHYRVFEPLLRDRGFKSCIYLRDPVEELAEQLLLLQWAKSRSHATHKGVLPESFIELMTVIEPDTMDSMGSLEKWLIGLSPRARQPLSDPVARLLTCMSPDDRPSPHVVSEALDTLAEFTAVGFRSNMPAFAAHLEAGLDLDMPPFAAATTAKRVTDLAAQLDKFEVVHQLLSVDREVYATARQAFDVALATR</sequence>
<dbReference type="AlphaFoldDB" id="A0A9E8CPL2"/>
<protein>
    <submittedName>
        <fullName evidence="1">Uncharacterized protein</fullName>
    </submittedName>
</protein>
<accession>A0A9E8CPL2</accession>
<gene>
    <name evidence="1" type="ORF">NWE54_00325</name>
</gene>
<evidence type="ECO:0000313" key="1">
    <source>
        <dbReference type="EMBL" id="UZF87284.1"/>
    </source>
</evidence>
<name>A0A9E8CPL2_9HYPH</name>
<dbReference type="EMBL" id="CP102774">
    <property type="protein sequence ID" value="UZF87284.1"/>
    <property type="molecule type" value="Genomic_DNA"/>
</dbReference>
<reference evidence="1" key="1">
    <citation type="submission" date="2022-08" db="EMBL/GenBank/DDBJ databases">
        <title>Complete Genome Sequences of 2 Bosea sp. soil isolates.</title>
        <authorList>
            <person name="Alvarez Arevalo M."/>
            <person name="Sterndorff E.B."/>
            <person name="Faurdal D."/>
            <person name="Joergensen T.S."/>
            <person name="Weber T."/>
        </authorList>
    </citation>
    <scope>NUCLEOTIDE SEQUENCE</scope>
    <source>
        <strain evidence="1">NBC_00436</strain>
    </source>
</reference>
<organism evidence="1">
    <name type="scientific">Bosea sp. NBC_00436</name>
    <dbReference type="NCBI Taxonomy" id="2969620"/>
    <lineage>
        <taxon>Bacteria</taxon>
        <taxon>Pseudomonadati</taxon>
        <taxon>Pseudomonadota</taxon>
        <taxon>Alphaproteobacteria</taxon>
        <taxon>Hyphomicrobiales</taxon>
        <taxon>Boseaceae</taxon>
        <taxon>Bosea</taxon>
    </lineage>
</organism>
<proteinExistence type="predicted"/>